<sequence>MLLDEVFRTLNSTTSLDCLDALSISKFLIARSSLHLETSKSVHSLQQKYYVNWKHRDLLMHWLLDRLLRERSGLSGNCDWGILIWYILRVVRAIPDRPQENIGNCYICVSITARFIAISHPPAPGRIYINPIPGSIFSCLVVVSQGVMDGATASRVWKKARRSGKKTALFFCAIIMLYGITPTVVVLRARIRASNTTGIAVTNDIESIPLLD</sequence>
<dbReference type="AlphaFoldDB" id="A0A067T5A2"/>
<name>A0A067T5A2_GALM3</name>
<dbReference type="HOGENOM" id="CLU_1299796_0_0_1"/>
<accession>A0A067T5A2</accession>
<gene>
    <name evidence="2" type="ORF">GALMADRAFT_209836</name>
</gene>
<dbReference type="Proteomes" id="UP000027222">
    <property type="component" value="Unassembled WGS sequence"/>
</dbReference>
<keyword evidence="1" id="KW-1133">Transmembrane helix</keyword>
<protein>
    <submittedName>
        <fullName evidence="2">Uncharacterized protein</fullName>
    </submittedName>
</protein>
<reference evidence="3" key="1">
    <citation type="journal article" date="2014" name="Proc. Natl. Acad. Sci. U.S.A.">
        <title>Extensive sampling of basidiomycete genomes demonstrates inadequacy of the white-rot/brown-rot paradigm for wood decay fungi.</title>
        <authorList>
            <person name="Riley R."/>
            <person name="Salamov A.A."/>
            <person name="Brown D.W."/>
            <person name="Nagy L.G."/>
            <person name="Floudas D."/>
            <person name="Held B.W."/>
            <person name="Levasseur A."/>
            <person name="Lombard V."/>
            <person name="Morin E."/>
            <person name="Otillar R."/>
            <person name="Lindquist E.A."/>
            <person name="Sun H."/>
            <person name="LaButti K.M."/>
            <person name="Schmutz J."/>
            <person name="Jabbour D."/>
            <person name="Luo H."/>
            <person name="Baker S.E."/>
            <person name="Pisabarro A.G."/>
            <person name="Walton J.D."/>
            <person name="Blanchette R.A."/>
            <person name="Henrissat B."/>
            <person name="Martin F."/>
            <person name="Cullen D."/>
            <person name="Hibbett D.S."/>
            <person name="Grigoriev I.V."/>
        </authorList>
    </citation>
    <scope>NUCLEOTIDE SEQUENCE [LARGE SCALE GENOMIC DNA]</scope>
    <source>
        <strain evidence="3">CBS 339.88</strain>
    </source>
</reference>
<dbReference type="EMBL" id="KL142376">
    <property type="protein sequence ID" value="KDR77492.1"/>
    <property type="molecule type" value="Genomic_DNA"/>
</dbReference>
<keyword evidence="1" id="KW-0812">Transmembrane</keyword>
<organism evidence="2 3">
    <name type="scientific">Galerina marginata (strain CBS 339.88)</name>
    <dbReference type="NCBI Taxonomy" id="685588"/>
    <lineage>
        <taxon>Eukaryota</taxon>
        <taxon>Fungi</taxon>
        <taxon>Dikarya</taxon>
        <taxon>Basidiomycota</taxon>
        <taxon>Agaricomycotina</taxon>
        <taxon>Agaricomycetes</taxon>
        <taxon>Agaricomycetidae</taxon>
        <taxon>Agaricales</taxon>
        <taxon>Agaricineae</taxon>
        <taxon>Strophariaceae</taxon>
        <taxon>Galerina</taxon>
    </lineage>
</organism>
<evidence type="ECO:0000256" key="1">
    <source>
        <dbReference type="SAM" id="Phobius"/>
    </source>
</evidence>
<evidence type="ECO:0000313" key="2">
    <source>
        <dbReference type="EMBL" id="KDR77492.1"/>
    </source>
</evidence>
<proteinExistence type="predicted"/>
<keyword evidence="3" id="KW-1185">Reference proteome</keyword>
<feature type="transmembrane region" description="Helical" evidence="1">
    <location>
        <begin position="168"/>
        <end position="187"/>
    </location>
</feature>
<keyword evidence="1" id="KW-0472">Membrane</keyword>
<evidence type="ECO:0000313" key="3">
    <source>
        <dbReference type="Proteomes" id="UP000027222"/>
    </source>
</evidence>